<evidence type="ECO:0000313" key="3">
    <source>
        <dbReference type="Proteomes" id="UP000826195"/>
    </source>
</evidence>
<dbReference type="Proteomes" id="UP000826195">
    <property type="component" value="Unassembled WGS sequence"/>
</dbReference>
<name>A0AAV7I0Y0_COTGL</name>
<feature type="compositionally biased region" description="Polar residues" evidence="1">
    <location>
        <begin position="9"/>
        <end position="20"/>
    </location>
</feature>
<sequence>MGSRGGVEVTSSPRTQSVSEKANAGRAERVEGLNRRGVIPFAQGEGLTFGADAGVKSAGLKKIGGSSVMQRAGPIGGPGHLGLQGPPRSLKISSAKIQDESGDPISQSKLLIEGELKRDRKRQYKGKETVGMTRVAPVGRIFIVLY</sequence>
<organism evidence="2 3">
    <name type="scientific">Cotesia glomerata</name>
    <name type="common">Lepidopteran parasitic wasp</name>
    <name type="synonym">Apanteles glomeratus</name>
    <dbReference type="NCBI Taxonomy" id="32391"/>
    <lineage>
        <taxon>Eukaryota</taxon>
        <taxon>Metazoa</taxon>
        <taxon>Ecdysozoa</taxon>
        <taxon>Arthropoda</taxon>
        <taxon>Hexapoda</taxon>
        <taxon>Insecta</taxon>
        <taxon>Pterygota</taxon>
        <taxon>Neoptera</taxon>
        <taxon>Endopterygota</taxon>
        <taxon>Hymenoptera</taxon>
        <taxon>Apocrita</taxon>
        <taxon>Ichneumonoidea</taxon>
        <taxon>Braconidae</taxon>
        <taxon>Microgastrinae</taxon>
        <taxon>Cotesia</taxon>
    </lineage>
</organism>
<proteinExistence type="predicted"/>
<dbReference type="AlphaFoldDB" id="A0AAV7I0Y0"/>
<comment type="caution">
    <text evidence="2">The sequence shown here is derived from an EMBL/GenBank/DDBJ whole genome shotgun (WGS) entry which is preliminary data.</text>
</comment>
<reference evidence="2 3" key="1">
    <citation type="journal article" date="2021" name="J. Hered.">
        <title>A chromosome-level genome assembly of the parasitoid wasp, Cotesia glomerata (Hymenoptera: Braconidae).</title>
        <authorList>
            <person name="Pinto B.J."/>
            <person name="Weis J.J."/>
            <person name="Gamble T."/>
            <person name="Ode P.J."/>
            <person name="Paul R."/>
            <person name="Zaspel J.M."/>
        </authorList>
    </citation>
    <scope>NUCLEOTIDE SEQUENCE [LARGE SCALE GENOMIC DNA]</scope>
    <source>
        <strain evidence="2">CgM1</strain>
    </source>
</reference>
<dbReference type="EMBL" id="JAHXZJ010002609">
    <property type="protein sequence ID" value="KAH0540837.1"/>
    <property type="molecule type" value="Genomic_DNA"/>
</dbReference>
<gene>
    <name evidence="2" type="ORF">KQX54_020166</name>
</gene>
<feature type="region of interest" description="Disordered" evidence="1">
    <location>
        <begin position="1"/>
        <end position="33"/>
    </location>
</feature>
<keyword evidence="3" id="KW-1185">Reference proteome</keyword>
<evidence type="ECO:0000256" key="1">
    <source>
        <dbReference type="SAM" id="MobiDB-lite"/>
    </source>
</evidence>
<protein>
    <submittedName>
        <fullName evidence="2">Uncharacterized protein</fullName>
    </submittedName>
</protein>
<accession>A0AAV7I0Y0</accession>
<evidence type="ECO:0000313" key="2">
    <source>
        <dbReference type="EMBL" id="KAH0540837.1"/>
    </source>
</evidence>